<dbReference type="AlphaFoldDB" id="A0A9D1N117"/>
<sequence length="387" mass="42213">MKKFIAYIILISFIFVHTGLSTVSIAAESAQSSNVVNKSDDTFKGRAEITDKADRENKELFTGEVDQLEAKDVIKMTVSQVLSSGYTEEGDEFFAEISSEVEGDKGVILPAGTIAHGCVREIQSSKRLGRDGWIEVNFDYLITPDGREIPIQGKMSTKLNPVIGTTKNVAKGAGYTAAGGVVGGFLALNVFGLPAAIASQGYTLAGGAALGGAVGLGMALYRKGKDVLISPGDEIRVKVVHGIELPVFKKEALKQEEFVCEGLGLKITNIDFEEDPFGELNTITIALVITNLTDKYFTGFDISLMNDLNASFYPSVFGDTSIMFSKIKPGDRTSGRISFSVDNIKRKHWLVIYDRAQRKQIAKVSIDNAYRDIQDKKKAKKKRKKKD</sequence>
<evidence type="ECO:0000313" key="2">
    <source>
        <dbReference type="Proteomes" id="UP000886748"/>
    </source>
</evidence>
<reference evidence="1" key="1">
    <citation type="submission" date="2020-10" db="EMBL/GenBank/DDBJ databases">
        <authorList>
            <person name="Gilroy R."/>
        </authorList>
    </citation>
    <scope>NUCLEOTIDE SEQUENCE</scope>
    <source>
        <strain evidence="1">CHK154-7741</strain>
    </source>
</reference>
<reference evidence="1" key="2">
    <citation type="journal article" date="2021" name="PeerJ">
        <title>Extensive microbial diversity within the chicken gut microbiome revealed by metagenomics and culture.</title>
        <authorList>
            <person name="Gilroy R."/>
            <person name="Ravi A."/>
            <person name="Getino M."/>
            <person name="Pursley I."/>
            <person name="Horton D.L."/>
            <person name="Alikhan N.F."/>
            <person name="Baker D."/>
            <person name="Gharbi K."/>
            <person name="Hall N."/>
            <person name="Watson M."/>
            <person name="Adriaenssens E.M."/>
            <person name="Foster-Nyarko E."/>
            <person name="Jarju S."/>
            <person name="Secka A."/>
            <person name="Antonio M."/>
            <person name="Oren A."/>
            <person name="Chaudhuri R.R."/>
            <person name="La Ragione R."/>
            <person name="Hildebrand F."/>
            <person name="Pallen M.J."/>
        </authorList>
    </citation>
    <scope>NUCLEOTIDE SEQUENCE</scope>
    <source>
        <strain evidence="1">CHK154-7741</strain>
    </source>
</reference>
<dbReference type="EMBL" id="DVOD01000050">
    <property type="protein sequence ID" value="HIU92812.1"/>
    <property type="molecule type" value="Genomic_DNA"/>
</dbReference>
<evidence type="ECO:0008006" key="3">
    <source>
        <dbReference type="Google" id="ProtNLM"/>
    </source>
</evidence>
<proteinExistence type="predicted"/>
<comment type="caution">
    <text evidence="1">The sequence shown here is derived from an EMBL/GenBank/DDBJ whole genome shotgun (WGS) entry which is preliminary data.</text>
</comment>
<protein>
    <recommendedName>
        <fullName evidence="3">PEGA domain-containing protein</fullName>
    </recommendedName>
</protein>
<dbReference type="Proteomes" id="UP000886748">
    <property type="component" value="Unassembled WGS sequence"/>
</dbReference>
<organism evidence="1 2">
    <name type="scientific">Candidatus Limenecus avicola</name>
    <dbReference type="NCBI Taxonomy" id="2840847"/>
    <lineage>
        <taxon>Bacteria</taxon>
        <taxon>Bacillati</taxon>
        <taxon>Bacillota</taxon>
        <taxon>Clostridia</taxon>
        <taxon>Eubacteriales</taxon>
        <taxon>Clostridiaceae</taxon>
        <taxon>Clostridiaceae incertae sedis</taxon>
        <taxon>Candidatus Limenecus</taxon>
    </lineage>
</organism>
<evidence type="ECO:0000313" key="1">
    <source>
        <dbReference type="EMBL" id="HIU92812.1"/>
    </source>
</evidence>
<name>A0A9D1N117_9CLOT</name>
<gene>
    <name evidence="1" type="ORF">IAD26_06740</name>
</gene>
<accession>A0A9D1N117</accession>